<evidence type="ECO:0000313" key="3">
    <source>
        <dbReference type="EMBL" id="QOP43885.1"/>
    </source>
</evidence>
<protein>
    <submittedName>
        <fullName evidence="3">Disulfide bond formation protein DsbA</fullName>
    </submittedName>
</protein>
<dbReference type="Pfam" id="PF13462">
    <property type="entry name" value="Thioredoxin_4"/>
    <property type="match status" value="1"/>
</dbReference>
<dbReference type="InterPro" id="IPR051470">
    <property type="entry name" value="Thiol:disulfide_interchange"/>
</dbReference>
<dbReference type="SUPFAM" id="SSF52833">
    <property type="entry name" value="Thioredoxin-like"/>
    <property type="match status" value="1"/>
</dbReference>
<organism evidence="3 4">
    <name type="scientific">Sulfurimonas sediminis</name>
    <dbReference type="NCBI Taxonomy" id="2590020"/>
    <lineage>
        <taxon>Bacteria</taxon>
        <taxon>Pseudomonadati</taxon>
        <taxon>Campylobacterota</taxon>
        <taxon>Epsilonproteobacteria</taxon>
        <taxon>Campylobacterales</taxon>
        <taxon>Sulfurimonadaceae</taxon>
        <taxon>Sulfurimonas</taxon>
    </lineage>
</organism>
<dbReference type="InterPro" id="IPR012336">
    <property type="entry name" value="Thioredoxin-like_fold"/>
</dbReference>
<feature type="chain" id="PRO_5032852033" evidence="1">
    <location>
        <begin position="21"/>
        <end position="277"/>
    </location>
</feature>
<dbReference type="Gene3D" id="3.40.30.10">
    <property type="entry name" value="Glutaredoxin"/>
    <property type="match status" value="1"/>
</dbReference>
<gene>
    <name evidence="3" type="ORF">FJR45_07950</name>
</gene>
<dbReference type="RefSeq" id="WP_193150071.1">
    <property type="nucleotide sequence ID" value="NZ_CP041235.1"/>
</dbReference>
<keyword evidence="4" id="KW-1185">Reference proteome</keyword>
<reference evidence="3 4" key="1">
    <citation type="submission" date="2019-06" db="EMBL/GenBank/DDBJ databases">
        <title>Sulfurimonas gotlandica sp. nov., a chemoautotrophic and psychrotolerant epsilonproteobacterium isolated from a pelagic redoxcline, and an emended description of the genus Sulfurimonas.</title>
        <authorList>
            <person name="Wang S."/>
            <person name="Jiang L."/>
            <person name="Shao Z."/>
        </authorList>
    </citation>
    <scope>NUCLEOTIDE SEQUENCE [LARGE SCALE GENOMIC DNA]</scope>
    <source>
        <strain evidence="3 4">S2-6</strain>
    </source>
</reference>
<feature type="domain" description="Thioredoxin-like fold" evidence="2">
    <location>
        <begin position="121"/>
        <end position="270"/>
    </location>
</feature>
<keyword evidence="1" id="KW-0732">Signal</keyword>
<evidence type="ECO:0000259" key="2">
    <source>
        <dbReference type="Pfam" id="PF13462"/>
    </source>
</evidence>
<sequence length="277" mass="31312">MSLMLKLLSTTLLLSSFLYASTASEKIEDFLEDKFSENPRLKSVDVKVEDVTSLKQLPKWNAYIVNVKAVLKNKPKQVIRQKMIWFSNGQMITKDLTDINTGETLVDKVKPTIKARHYAKENLIYGNANAKHKIVIFSDPLCPFCRGFVPGAIKDMKKEPQKFAVYYYHFPLERIHPASATLVKAAIAAEHQGVKDVVLKLYNVSVNPREKNVKKILEAFNKAEGTNITPEDIQNPSVIKQFNHDRLVATDLMVGGTPTVYLDGSVDNTKKKYLKVK</sequence>
<accession>A0A7M1B2K6</accession>
<evidence type="ECO:0000313" key="4">
    <source>
        <dbReference type="Proteomes" id="UP000593719"/>
    </source>
</evidence>
<dbReference type="AlphaFoldDB" id="A0A7M1B2K6"/>
<name>A0A7M1B2K6_9BACT</name>
<dbReference type="Proteomes" id="UP000593719">
    <property type="component" value="Chromosome"/>
</dbReference>
<feature type="signal peptide" evidence="1">
    <location>
        <begin position="1"/>
        <end position="20"/>
    </location>
</feature>
<dbReference type="KEGG" id="ssei:FJR45_07950"/>
<dbReference type="PANTHER" id="PTHR35272">
    <property type="entry name" value="THIOL:DISULFIDE INTERCHANGE PROTEIN DSBC-RELATED"/>
    <property type="match status" value="1"/>
</dbReference>
<evidence type="ECO:0000256" key="1">
    <source>
        <dbReference type="SAM" id="SignalP"/>
    </source>
</evidence>
<proteinExistence type="predicted"/>
<dbReference type="PANTHER" id="PTHR35272:SF3">
    <property type="entry name" value="THIOL:DISULFIDE INTERCHANGE PROTEIN DSBC"/>
    <property type="match status" value="1"/>
</dbReference>
<dbReference type="InterPro" id="IPR036249">
    <property type="entry name" value="Thioredoxin-like_sf"/>
</dbReference>
<dbReference type="EMBL" id="CP041235">
    <property type="protein sequence ID" value="QOP43885.1"/>
    <property type="molecule type" value="Genomic_DNA"/>
</dbReference>